<dbReference type="InterPro" id="IPR043993">
    <property type="entry name" value="T4SS_pilin"/>
</dbReference>
<dbReference type="Pfam" id="PF18895">
    <property type="entry name" value="T4SS_pilin"/>
    <property type="match status" value="1"/>
</dbReference>
<keyword evidence="1" id="KW-1133">Transmembrane helix</keyword>
<protein>
    <submittedName>
        <fullName evidence="2">Uncharacterized protein</fullName>
    </submittedName>
</protein>
<keyword evidence="1" id="KW-0472">Membrane</keyword>
<accession>A0A0G0BC70</accession>
<evidence type="ECO:0000256" key="1">
    <source>
        <dbReference type="SAM" id="Phobius"/>
    </source>
</evidence>
<keyword evidence="1" id="KW-0812">Transmembrane</keyword>
<name>A0A0G0BC70_9BACT</name>
<gene>
    <name evidence="2" type="ORF">UR64_C0001G0058</name>
</gene>
<proteinExistence type="predicted"/>
<comment type="caution">
    <text evidence="2">The sequence shown here is derived from an EMBL/GenBank/DDBJ whole genome shotgun (WGS) entry which is preliminary data.</text>
</comment>
<evidence type="ECO:0000313" key="2">
    <source>
        <dbReference type="EMBL" id="KKP66979.1"/>
    </source>
</evidence>
<dbReference type="EMBL" id="LBPY01000001">
    <property type="protein sequence ID" value="KKP66979.1"/>
    <property type="molecule type" value="Genomic_DNA"/>
</dbReference>
<sequence>MKKIVLFGNFIGGLLMFSFVGAEDTTVARICTENDLHTVGGIINWVSCLLYRAVIPLLFALGTAGFIWGVIQFYLNPDNEEKRKKGKSFIVGGLIALFLMVAMWGIVNVFTNTFDLPNTIPQLPGQ</sequence>
<feature type="transmembrane region" description="Helical" evidence="1">
    <location>
        <begin position="88"/>
        <end position="107"/>
    </location>
</feature>
<evidence type="ECO:0000313" key="3">
    <source>
        <dbReference type="Proteomes" id="UP000034952"/>
    </source>
</evidence>
<dbReference type="Proteomes" id="UP000034952">
    <property type="component" value="Unassembled WGS sequence"/>
</dbReference>
<reference evidence="2 3" key="1">
    <citation type="journal article" date="2015" name="Nature">
        <title>rRNA introns, odd ribosomes, and small enigmatic genomes across a large radiation of phyla.</title>
        <authorList>
            <person name="Brown C.T."/>
            <person name="Hug L.A."/>
            <person name="Thomas B.C."/>
            <person name="Sharon I."/>
            <person name="Castelle C.J."/>
            <person name="Singh A."/>
            <person name="Wilkins M.J."/>
            <person name="Williams K.H."/>
            <person name="Banfield J.F."/>
        </authorList>
    </citation>
    <scope>NUCLEOTIDE SEQUENCE [LARGE SCALE GENOMIC DNA]</scope>
</reference>
<dbReference type="AlphaFoldDB" id="A0A0G0BC70"/>
<organism evidence="2 3">
    <name type="scientific">Candidatus Nomurabacteria bacterium GW2011_GWE1_35_16</name>
    <dbReference type="NCBI Taxonomy" id="1618761"/>
    <lineage>
        <taxon>Bacteria</taxon>
        <taxon>Candidatus Nomuraibacteriota</taxon>
    </lineage>
</organism>
<feature type="transmembrane region" description="Helical" evidence="1">
    <location>
        <begin position="53"/>
        <end position="76"/>
    </location>
</feature>